<gene>
    <name evidence="2" type="ORF">HJG60_009898</name>
</gene>
<name>A0A834B2U8_9CHIR</name>
<keyword evidence="1" id="KW-1133">Transmembrane helix</keyword>
<feature type="transmembrane region" description="Helical" evidence="1">
    <location>
        <begin position="17"/>
        <end position="37"/>
    </location>
</feature>
<protein>
    <submittedName>
        <fullName evidence="2">Uncharacterized protein</fullName>
    </submittedName>
</protein>
<reference evidence="2 3" key="1">
    <citation type="journal article" date="2020" name="Nature">
        <title>Six reference-quality genomes reveal evolution of bat adaptations.</title>
        <authorList>
            <person name="Jebb D."/>
            <person name="Huang Z."/>
            <person name="Pippel M."/>
            <person name="Hughes G.M."/>
            <person name="Lavrichenko K."/>
            <person name="Devanna P."/>
            <person name="Winkler S."/>
            <person name="Jermiin L.S."/>
            <person name="Skirmuntt E.C."/>
            <person name="Katzourakis A."/>
            <person name="Burkitt-Gray L."/>
            <person name="Ray D.A."/>
            <person name="Sullivan K.A.M."/>
            <person name="Roscito J.G."/>
            <person name="Kirilenko B.M."/>
            <person name="Davalos L.M."/>
            <person name="Corthals A.P."/>
            <person name="Power M.L."/>
            <person name="Jones G."/>
            <person name="Ransome R.D."/>
            <person name="Dechmann D.K.N."/>
            <person name="Locatelli A.G."/>
            <person name="Puechmaille S.J."/>
            <person name="Fedrigo O."/>
            <person name="Jarvis E.D."/>
            <person name="Hiller M."/>
            <person name="Vernes S.C."/>
            <person name="Myers E.W."/>
            <person name="Teeling E.C."/>
        </authorList>
    </citation>
    <scope>NUCLEOTIDE SEQUENCE [LARGE SCALE GENOMIC DNA]</scope>
    <source>
        <strain evidence="2">Bat1K_MPI-CBG_1</strain>
    </source>
</reference>
<dbReference type="AlphaFoldDB" id="A0A834B2U8"/>
<dbReference type="EMBL" id="JABVXQ010000002">
    <property type="protein sequence ID" value="KAF6125457.1"/>
    <property type="molecule type" value="Genomic_DNA"/>
</dbReference>
<organism evidence="2 3">
    <name type="scientific">Phyllostomus discolor</name>
    <name type="common">pale spear-nosed bat</name>
    <dbReference type="NCBI Taxonomy" id="89673"/>
    <lineage>
        <taxon>Eukaryota</taxon>
        <taxon>Metazoa</taxon>
        <taxon>Chordata</taxon>
        <taxon>Craniata</taxon>
        <taxon>Vertebrata</taxon>
        <taxon>Euteleostomi</taxon>
        <taxon>Mammalia</taxon>
        <taxon>Eutheria</taxon>
        <taxon>Laurasiatheria</taxon>
        <taxon>Chiroptera</taxon>
        <taxon>Yangochiroptera</taxon>
        <taxon>Phyllostomidae</taxon>
        <taxon>Phyllostominae</taxon>
        <taxon>Phyllostomus</taxon>
    </lineage>
</organism>
<feature type="transmembrane region" description="Helical" evidence="1">
    <location>
        <begin position="109"/>
        <end position="131"/>
    </location>
</feature>
<evidence type="ECO:0000313" key="3">
    <source>
        <dbReference type="Proteomes" id="UP000664940"/>
    </source>
</evidence>
<keyword evidence="1" id="KW-0812">Transmembrane</keyword>
<proteinExistence type="predicted"/>
<keyword evidence="1" id="KW-0472">Membrane</keyword>
<evidence type="ECO:0000313" key="2">
    <source>
        <dbReference type="EMBL" id="KAF6125457.1"/>
    </source>
</evidence>
<dbReference type="Proteomes" id="UP000664940">
    <property type="component" value="Unassembled WGS sequence"/>
</dbReference>
<evidence type="ECO:0000256" key="1">
    <source>
        <dbReference type="SAM" id="Phobius"/>
    </source>
</evidence>
<comment type="caution">
    <text evidence="2">The sequence shown here is derived from an EMBL/GenBank/DDBJ whole genome shotgun (WGS) entry which is preliminary data.</text>
</comment>
<sequence length="132" mass="14964">MKCSHYHHQLQSNTSEFHFLFLIFNFIAPFSTMRNLAFPIFNLLTHLISLSAHNQSLSPQRSPATPCGCPSPHSPLRHPGQATAPWGCLPRPCQSPVQRVRVLIFTQSVLISFFMVFCFHPLLLFFGLVSLN</sequence>
<accession>A0A834B2U8</accession>